<reference evidence="1" key="1">
    <citation type="journal article" date="2020" name="Stud. Mycol.">
        <title>101 Dothideomycetes genomes: a test case for predicting lifestyles and emergence of pathogens.</title>
        <authorList>
            <person name="Haridas S."/>
            <person name="Albert R."/>
            <person name="Binder M."/>
            <person name="Bloem J."/>
            <person name="Labutti K."/>
            <person name="Salamov A."/>
            <person name="Andreopoulos B."/>
            <person name="Baker S."/>
            <person name="Barry K."/>
            <person name="Bills G."/>
            <person name="Bluhm B."/>
            <person name="Cannon C."/>
            <person name="Castanera R."/>
            <person name="Culley D."/>
            <person name="Daum C."/>
            <person name="Ezra D."/>
            <person name="Gonzalez J."/>
            <person name="Henrissat B."/>
            <person name="Kuo A."/>
            <person name="Liang C."/>
            <person name="Lipzen A."/>
            <person name="Lutzoni F."/>
            <person name="Magnuson J."/>
            <person name="Mondo S."/>
            <person name="Nolan M."/>
            <person name="Ohm R."/>
            <person name="Pangilinan J."/>
            <person name="Park H.-J."/>
            <person name="Ramirez L."/>
            <person name="Alfaro M."/>
            <person name="Sun H."/>
            <person name="Tritt A."/>
            <person name="Yoshinaga Y."/>
            <person name="Zwiers L.-H."/>
            <person name="Turgeon B."/>
            <person name="Goodwin S."/>
            <person name="Spatafora J."/>
            <person name="Crous P."/>
            <person name="Grigoriev I."/>
        </authorList>
    </citation>
    <scope>NUCLEOTIDE SEQUENCE</scope>
    <source>
        <strain evidence="1">SCOH1-5</strain>
    </source>
</reference>
<protein>
    <submittedName>
        <fullName evidence="1">Uncharacterized protein</fullName>
    </submittedName>
</protein>
<evidence type="ECO:0000313" key="1">
    <source>
        <dbReference type="EMBL" id="KAF2211152.1"/>
    </source>
</evidence>
<sequence>MHSQVDLAAPSEASMARVDRLPVTALKLEDFNRPSCVKSIITKSNGHFIYQVVFGGSCSGWEGRVRVPEGDASVEIRRAWNAHAANHQPYSQVSPMQFTVNPRNPFACISTVGRIVEAGQKAHGGTLWYKRKLQIGIEEHLYDGHVYVRRTDTRMLEEIKIAKVSMAHDFDDERLAAEAVDSIEEIPEMVTEKKTFDFTSYPQRGRRAEVSADDVHGNDLWKYRVAVTEVKKVGSLRNVKFRLLLPNDQEVWYEGTLEDDMKRGRFEEVGP</sequence>
<dbReference type="EMBL" id="ML992678">
    <property type="protein sequence ID" value="KAF2211152.1"/>
    <property type="molecule type" value="Genomic_DNA"/>
</dbReference>
<evidence type="ECO:0000313" key="2">
    <source>
        <dbReference type="Proteomes" id="UP000799539"/>
    </source>
</evidence>
<proteinExistence type="predicted"/>
<name>A0A6A6FCL7_9PEZI</name>
<dbReference type="Proteomes" id="UP000799539">
    <property type="component" value="Unassembled WGS sequence"/>
</dbReference>
<organism evidence="1 2">
    <name type="scientific">Cercospora zeae-maydis SCOH1-5</name>
    <dbReference type="NCBI Taxonomy" id="717836"/>
    <lineage>
        <taxon>Eukaryota</taxon>
        <taxon>Fungi</taxon>
        <taxon>Dikarya</taxon>
        <taxon>Ascomycota</taxon>
        <taxon>Pezizomycotina</taxon>
        <taxon>Dothideomycetes</taxon>
        <taxon>Dothideomycetidae</taxon>
        <taxon>Mycosphaerellales</taxon>
        <taxon>Mycosphaerellaceae</taxon>
        <taxon>Cercospora</taxon>
    </lineage>
</organism>
<gene>
    <name evidence="1" type="ORF">CERZMDRAFT_98883</name>
</gene>
<dbReference type="OrthoDB" id="3625288at2759"/>
<dbReference type="AlphaFoldDB" id="A0A6A6FCL7"/>
<accession>A0A6A6FCL7</accession>
<keyword evidence="2" id="KW-1185">Reference proteome</keyword>